<protein>
    <submittedName>
        <fullName evidence="2">Glutamine cyclotransferase</fullName>
    </submittedName>
</protein>
<comment type="caution">
    <text evidence="2">The sequence shown here is derived from an EMBL/GenBank/DDBJ whole genome shotgun (WGS) entry which is preliminary data.</text>
</comment>
<accession>A0A4R3N1G9</accession>
<keyword evidence="3" id="KW-1185">Reference proteome</keyword>
<dbReference type="GO" id="GO:0016603">
    <property type="term" value="F:glutaminyl-peptide cyclotransferase activity"/>
    <property type="evidence" value="ECO:0007669"/>
    <property type="project" value="InterPro"/>
</dbReference>
<dbReference type="Gene3D" id="2.130.10.10">
    <property type="entry name" value="YVTN repeat-like/Quinoprotein amine dehydrogenase"/>
    <property type="match status" value="1"/>
</dbReference>
<reference evidence="2 3" key="1">
    <citation type="submission" date="2019-03" db="EMBL/GenBank/DDBJ databases">
        <title>Genomic Encyclopedia of Type Strains, Phase IV (KMG-IV): sequencing the most valuable type-strain genomes for metagenomic binning, comparative biology and taxonomic classification.</title>
        <authorList>
            <person name="Goeker M."/>
        </authorList>
    </citation>
    <scope>NUCLEOTIDE SEQUENCE [LARGE SCALE GENOMIC DNA]</scope>
    <source>
        <strain evidence="2 3">DSM 13587</strain>
    </source>
</reference>
<dbReference type="RefSeq" id="WP_243651397.1">
    <property type="nucleotide sequence ID" value="NZ_SMAO01000002.1"/>
</dbReference>
<evidence type="ECO:0000256" key="1">
    <source>
        <dbReference type="SAM" id="SignalP"/>
    </source>
</evidence>
<dbReference type="Proteomes" id="UP000295717">
    <property type="component" value="Unassembled WGS sequence"/>
</dbReference>
<feature type="chain" id="PRO_5020817977" evidence="1">
    <location>
        <begin position="25"/>
        <end position="263"/>
    </location>
</feature>
<dbReference type="InterPro" id="IPR011044">
    <property type="entry name" value="Quino_amine_DH_bsu"/>
</dbReference>
<keyword evidence="2" id="KW-0808">Transferase</keyword>
<dbReference type="InterPro" id="IPR015943">
    <property type="entry name" value="WD40/YVTN_repeat-like_dom_sf"/>
</dbReference>
<keyword evidence="1" id="KW-0732">Signal</keyword>
<dbReference type="SUPFAM" id="SSF50969">
    <property type="entry name" value="YVTN repeat-like/Quinoprotein amine dehydrogenase"/>
    <property type="match status" value="1"/>
</dbReference>
<feature type="signal peptide" evidence="1">
    <location>
        <begin position="1"/>
        <end position="24"/>
    </location>
</feature>
<dbReference type="AlphaFoldDB" id="A0A4R3N1G9"/>
<evidence type="ECO:0000313" key="2">
    <source>
        <dbReference type="EMBL" id="TCT22675.1"/>
    </source>
</evidence>
<sequence length="263" mass="29710">MFAATFTPRLFFVTAILWLAVACAEQPSSVPVFGYRVVASFPHDPKSFTQGLISVDGQLFEGTGNYGRSSLRRVDPATGRVEQETRLPPHLFGEGLALWQDRLIQLTWREGLGLIHDRDSLALVDTFAYSGEGWGLTHDGRHWIMSDGSSELRFLDPDTRRVVRRLPVRDGARPVADLNELEWVEGEIWANVWHSDRIARIDPASGRVTGWIDLSGLYPEAERPHREAVLNGIAYDAKTRRLFVTGKNWPRLYEIEITPSDGR</sequence>
<dbReference type="PANTHER" id="PTHR31270">
    <property type="entry name" value="GLUTAMINYL-PEPTIDE CYCLOTRANSFERASE"/>
    <property type="match status" value="1"/>
</dbReference>
<proteinExistence type="predicted"/>
<name>A0A4R3N1G9_9GAMM</name>
<dbReference type="PANTHER" id="PTHR31270:SF1">
    <property type="entry name" value="GLUTAMINYL-PEPTIDE CYCLOTRANSFERASE"/>
    <property type="match status" value="1"/>
</dbReference>
<dbReference type="EMBL" id="SMAO01000002">
    <property type="protein sequence ID" value="TCT22675.1"/>
    <property type="molecule type" value="Genomic_DNA"/>
</dbReference>
<evidence type="ECO:0000313" key="3">
    <source>
        <dbReference type="Proteomes" id="UP000295717"/>
    </source>
</evidence>
<dbReference type="Pfam" id="PF05096">
    <property type="entry name" value="Glu_cyclase_2"/>
    <property type="match status" value="1"/>
</dbReference>
<organism evidence="2 3">
    <name type="scientific">Thiobaca trueperi</name>
    <dbReference type="NCBI Taxonomy" id="127458"/>
    <lineage>
        <taxon>Bacteria</taxon>
        <taxon>Pseudomonadati</taxon>
        <taxon>Pseudomonadota</taxon>
        <taxon>Gammaproteobacteria</taxon>
        <taxon>Chromatiales</taxon>
        <taxon>Chromatiaceae</taxon>
        <taxon>Thiobaca</taxon>
    </lineage>
</organism>
<dbReference type="InterPro" id="IPR007788">
    <property type="entry name" value="QCT"/>
</dbReference>
<gene>
    <name evidence="2" type="ORF">EDC35_1025</name>
</gene>